<dbReference type="SMART" id="SM01385">
    <property type="entry name" value="DSS1_SEM1"/>
    <property type="match status" value="1"/>
</dbReference>
<evidence type="ECO:0000313" key="7">
    <source>
        <dbReference type="EMBL" id="CAF3557050.1"/>
    </source>
</evidence>
<proteinExistence type="inferred from homology"/>
<sequence length="107" mass="12408">MSTQQNQNGNKKADENKDKTTTTTTTTTGKDETTMKDKKLDITSLEEDDEFEEFPVEEWSQDDLDTEDKRLWEEHWDDDVAETPLIEQLKQELNKHGLLKTSATTTK</sequence>
<gene>
    <name evidence="7" type="ORF">JBS370_LOCUS1645</name>
    <name evidence="6" type="ORF">JXQ802_LOCUS31987</name>
    <name evidence="4" type="ORF">PYM288_LOCUS6968</name>
    <name evidence="5" type="ORF">ZHD862_LOCUS21812</name>
</gene>
<comment type="subcellular location">
    <subcellularLocation>
        <location evidence="2">Nucleus</location>
    </subcellularLocation>
</comment>
<dbReference type="PANTHER" id="PTHR16771:SF0">
    <property type="entry name" value="26S PROTEASOME COMPLEX SUBUNIT SEM1"/>
    <property type="match status" value="1"/>
</dbReference>
<keyword evidence="2" id="KW-0539">Nucleus</keyword>
<evidence type="ECO:0000313" key="6">
    <source>
        <dbReference type="EMBL" id="CAF1349015.1"/>
    </source>
</evidence>
<dbReference type="Proteomes" id="UP000663854">
    <property type="component" value="Unassembled WGS sequence"/>
</dbReference>
<dbReference type="EMBL" id="CAJOBD010000058">
    <property type="protein sequence ID" value="CAF3557050.1"/>
    <property type="molecule type" value="Genomic_DNA"/>
</dbReference>
<dbReference type="Proteomes" id="UP000663836">
    <property type="component" value="Unassembled WGS sequence"/>
</dbReference>
<evidence type="ECO:0000313" key="9">
    <source>
        <dbReference type="Proteomes" id="UP000663870"/>
    </source>
</evidence>
<organism evidence="5 8">
    <name type="scientific">Rotaria sordida</name>
    <dbReference type="NCBI Taxonomy" id="392033"/>
    <lineage>
        <taxon>Eukaryota</taxon>
        <taxon>Metazoa</taxon>
        <taxon>Spiralia</taxon>
        <taxon>Gnathifera</taxon>
        <taxon>Rotifera</taxon>
        <taxon>Eurotatoria</taxon>
        <taxon>Bdelloidea</taxon>
        <taxon>Philodinida</taxon>
        <taxon>Philodinidae</taxon>
        <taxon>Rotaria</taxon>
    </lineage>
</organism>
<dbReference type="EMBL" id="CAJNOT010001320">
    <property type="protein sequence ID" value="CAF1182001.1"/>
    <property type="molecule type" value="Genomic_DNA"/>
</dbReference>
<evidence type="ECO:0000313" key="5">
    <source>
        <dbReference type="EMBL" id="CAF1182001.1"/>
    </source>
</evidence>
<dbReference type="Proteomes" id="UP000663870">
    <property type="component" value="Unassembled WGS sequence"/>
</dbReference>
<feature type="compositionally biased region" description="Acidic residues" evidence="3">
    <location>
        <begin position="44"/>
        <end position="53"/>
    </location>
</feature>
<dbReference type="GO" id="GO:0000724">
    <property type="term" value="P:double-strand break repair via homologous recombination"/>
    <property type="evidence" value="ECO:0007669"/>
    <property type="project" value="TreeGrafter"/>
</dbReference>
<feature type="compositionally biased region" description="Polar residues" evidence="3">
    <location>
        <begin position="1"/>
        <end position="10"/>
    </location>
</feature>
<dbReference type="GO" id="GO:0008541">
    <property type="term" value="C:proteasome regulatory particle, lid subcomplex"/>
    <property type="evidence" value="ECO:0007669"/>
    <property type="project" value="UniProtKB-UniRule"/>
</dbReference>
<dbReference type="Proteomes" id="UP000663864">
    <property type="component" value="Unassembled WGS sequence"/>
</dbReference>
<dbReference type="PANTHER" id="PTHR16771">
    <property type="entry name" value="26 PROTEASOME COMPLEX SUBUNIT DSS1"/>
    <property type="match status" value="1"/>
</dbReference>
<dbReference type="GO" id="GO:0006406">
    <property type="term" value="P:mRNA export from nucleus"/>
    <property type="evidence" value="ECO:0007669"/>
    <property type="project" value="UniProtKB-UniRule"/>
</dbReference>
<reference evidence="5" key="1">
    <citation type="submission" date="2021-02" db="EMBL/GenBank/DDBJ databases">
        <authorList>
            <person name="Nowell W R."/>
        </authorList>
    </citation>
    <scope>NUCLEOTIDE SEQUENCE</scope>
</reference>
<evidence type="ECO:0000313" key="4">
    <source>
        <dbReference type="EMBL" id="CAF0849078.1"/>
    </source>
</evidence>
<comment type="similarity">
    <text evidence="1 2">Belongs to the DSS1/SEM1 family.</text>
</comment>
<keyword evidence="2" id="KW-0647">Proteasome</keyword>
<protein>
    <recommendedName>
        <fullName evidence="2">26S proteasome complex subunit SEM1</fullName>
    </recommendedName>
</protein>
<comment type="function">
    <text evidence="2">Component of the 26S proteasome, a multiprotein complex involved in the ATP-dependent degradation of ubiquitinated proteins.</text>
</comment>
<dbReference type="EMBL" id="CAJNOH010000080">
    <property type="protein sequence ID" value="CAF0849078.1"/>
    <property type="molecule type" value="Genomic_DNA"/>
</dbReference>
<evidence type="ECO:0000256" key="1">
    <source>
        <dbReference type="ARBA" id="ARBA00034491"/>
    </source>
</evidence>
<evidence type="ECO:0000313" key="8">
    <source>
        <dbReference type="Proteomes" id="UP000663864"/>
    </source>
</evidence>
<feature type="compositionally biased region" description="Basic and acidic residues" evidence="3">
    <location>
        <begin position="11"/>
        <end position="20"/>
    </location>
</feature>
<dbReference type="AlphaFoldDB" id="A0A814UXA9"/>
<accession>A0A814UXA9</accession>
<dbReference type="GO" id="GO:0005634">
    <property type="term" value="C:nucleus"/>
    <property type="evidence" value="ECO:0007669"/>
    <property type="project" value="UniProtKB-SubCell"/>
</dbReference>
<dbReference type="EMBL" id="CAJNOL010001385">
    <property type="protein sequence ID" value="CAF1349015.1"/>
    <property type="molecule type" value="Genomic_DNA"/>
</dbReference>
<dbReference type="GO" id="GO:0043248">
    <property type="term" value="P:proteasome assembly"/>
    <property type="evidence" value="ECO:0007669"/>
    <property type="project" value="UniProtKB-UniRule"/>
</dbReference>
<name>A0A814UXA9_9BILA</name>
<feature type="compositionally biased region" description="Basic and acidic residues" evidence="3">
    <location>
        <begin position="29"/>
        <end position="41"/>
    </location>
</feature>
<dbReference type="InterPro" id="IPR007834">
    <property type="entry name" value="DSS1_SEM1"/>
</dbReference>
<dbReference type="Pfam" id="PF05160">
    <property type="entry name" value="DSS1_SEM1"/>
    <property type="match status" value="1"/>
</dbReference>
<keyword evidence="9" id="KW-1185">Reference proteome</keyword>
<comment type="caution">
    <text evidence="5">The sequence shown here is derived from an EMBL/GenBank/DDBJ whole genome shotgun (WGS) entry which is preliminary data.</text>
</comment>
<feature type="region of interest" description="Disordered" evidence="3">
    <location>
        <begin position="1"/>
        <end position="53"/>
    </location>
</feature>
<evidence type="ECO:0000256" key="3">
    <source>
        <dbReference type="SAM" id="MobiDB-lite"/>
    </source>
</evidence>
<evidence type="ECO:0000256" key="2">
    <source>
        <dbReference type="RuleBase" id="RU369057"/>
    </source>
</evidence>